<evidence type="ECO:0000256" key="5">
    <source>
        <dbReference type="ARBA" id="ARBA00023136"/>
    </source>
</evidence>
<dbReference type="PANTHER" id="PTHR30572:SF4">
    <property type="entry name" value="ABC TRANSPORTER PERMEASE YTRF"/>
    <property type="match status" value="1"/>
</dbReference>
<feature type="transmembrane region" description="Helical" evidence="7">
    <location>
        <begin position="362"/>
        <end position="383"/>
    </location>
</feature>
<dbReference type="Pfam" id="PF12704">
    <property type="entry name" value="MacB_PCD"/>
    <property type="match status" value="1"/>
</dbReference>
<dbReference type="InterPro" id="IPR050250">
    <property type="entry name" value="Macrolide_Exporter_MacB"/>
</dbReference>
<dbReference type="InterPro" id="IPR025857">
    <property type="entry name" value="MacB_PCD"/>
</dbReference>
<evidence type="ECO:0000256" key="2">
    <source>
        <dbReference type="ARBA" id="ARBA00022475"/>
    </source>
</evidence>
<keyword evidence="5 7" id="KW-0472">Membrane</keyword>
<feature type="transmembrane region" description="Helical" evidence="7">
    <location>
        <begin position="314"/>
        <end position="342"/>
    </location>
</feature>
<dbReference type="GO" id="GO:0022857">
    <property type="term" value="F:transmembrane transporter activity"/>
    <property type="evidence" value="ECO:0007669"/>
    <property type="project" value="TreeGrafter"/>
</dbReference>
<proteinExistence type="inferred from homology"/>
<evidence type="ECO:0000259" key="8">
    <source>
        <dbReference type="Pfam" id="PF02687"/>
    </source>
</evidence>
<dbReference type="RefSeq" id="WP_238317652.1">
    <property type="nucleotide sequence ID" value="NZ_BQKV01000098.1"/>
</dbReference>
<dbReference type="AlphaFoldDB" id="A0AA37J054"/>
<sequence length="400" mass="43724">MLITETFWLAIKNIWSNKLRTILTMLGIIIGVTAVIVIVGLGTGMTNSVRESFASMGINTMTVSVWGRGTSRNATVDDLYRIVEDNPAYLESVSPEIYLEGTVKVDTESYHYTTVKGVSEDYIEMRNYRIAEGRDLQYMDSQENKNVCVIGAYLARKAYGGDAVGQTIKVGANKFRIVGVLEAKVEQQDMQEGSEDDCVYVPYSTAMRLSAMSVPNTYLVTMTDENYATQAKEAVEQGLFKIYNDENAYYVYSMGEMLEVMNETIGMVIAVLTLIASISLLVGGIGIMNIMLVSVTERTREIGIRKALGAREGAILLQFVMEAATTSALGGVMGIILGYGLSAAANQVLPMIMETNATVTPTFESVIVAFGISVGIGIFFGFLPARRAARLNPIEALRYD</sequence>
<reference evidence="10" key="1">
    <citation type="journal article" date="2022" name="Int. J. Syst. Evol. Microbiol.">
        <title>Genome-based, phenotypic and chemotaxonomic classification of Faecalibacterium strains: proposal of three novel species Faecalibacterium duncaniae sp. nov., Faecalibacterium hattorii sp. nov. and Faecalibacterium gallinarum sp. nov. .</title>
        <authorList>
            <person name="Sakamoto M."/>
            <person name="Sakurai N."/>
            <person name="Tanno H."/>
            <person name="Iino T."/>
            <person name="Ohkuma M."/>
            <person name="Endo A."/>
        </authorList>
    </citation>
    <scope>NUCLEOTIDE SEQUENCE</scope>
    <source>
        <strain evidence="10">JCM 17207</strain>
    </source>
</reference>
<dbReference type="Proteomes" id="UP001055185">
    <property type="component" value="Unassembled WGS sequence"/>
</dbReference>
<evidence type="ECO:0000313" key="10">
    <source>
        <dbReference type="EMBL" id="GJN65433.1"/>
    </source>
</evidence>
<evidence type="ECO:0000313" key="11">
    <source>
        <dbReference type="Proteomes" id="UP001055185"/>
    </source>
</evidence>
<dbReference type="GO" id="GO:0005886">
    <property type="term" value="C:plasma membrane"/>
    <property type="evidence" value="ECO:0007669"/>
    <property type="project" value="UniProtKB-SubCell"/>
</dbReference>
<evidence type="ECO:0000256" key="1">
    <source>
        <dbReference type="ARBA" id="ARBA00004651"/>
    </source>
</evidence>
<evidence type="ECO:0000259" key="9">
    <source>
        <dbReference type="Pfam" id="PF12704"/>
    </source>
</evidence>
<keyword evidence="4 7" id="KW-1133">Transmembrane helix</keyword>
<dbReference type="PANTHER" id="PTHR30572">
    <property type="entry name" value="MEMBRANE COMPONENT OF TRANSPORTER-RELATED"/>
    <property type="match status" value="1"/>
</dbReference>
<accession>A0AA37J054</accession>
<dbReference type="EMBL" id="BQKV01000098">
    <property type="protein sequence ID" value="GJN65433.1"/>
    <property type="molecule type" value="Genomic_DNA"/>
</dbReference>
<name>A0AA37J054_9FIRM</name>
<feature type="transmembrane region" description="Helical" evidence="7">
    <location>
        <begin position="21"/>
        <end position="42"/>
    </location>
</feature>
<evidence type="ECO:0000256" key="6">
    <source>
        <dbReference type="ARBA" id="ARBA00038076"/>
    </source>
</evidence>
<dbReference type="Pfam" id="PF02687">
    <property type="entry name" value="FtsX"/>
    <property type="match status" value="1"/>
</dbReference>
<feature type="domain" description="MacB-like periplasmic core" evidence="9">
    <location>
        <begin position="21"/>
        <end position="237"/>
    </location>
</feature>
<evidence type="ECO:0000256" key="7">
    <source>
        <dbReference type="SAM" id="Phobius"/>
    </source>
</evidence>
<keyword evidence="2" id="KW-1003">Cell membrane</keyword>
<comment type="caution">
    <text evidence="10">The sequence shown here is derived from an EMBL/GenBank/DDBJ whole genome shotgun (WGS) entry which is preliminary data.</text>
</comment>
<feature type="transmembrane region" description="Helical" evidence="7">
    <location>
        <begin position="267"/>
        <end position="293"/>
    </location>
</feature>
<keyword evidence="11" id="KW-1185">Reference proteome</keyword>
<gene>
    <name evidence="10" type="ORF">JCM17207_20580</name>
</gene>
<evidence type="ECO:0000256" key="3">
    <source>
        <dbReference type="ARBA" id="ARBA00022692"/>
    </source>
</evidence>
<comment type="subcellular location">
    <subcellularLocation>
        <location evidence="1">Cell membrane</location>
        <topology evidence="1">Multi-pass membrane protein</topology>
    </subcellularLocation>
</comment>
<dbReference type="InterPro" id="IPR003838">
    <property type="entry name" value="ABC3_permease_C"/>
</dbReference>
<keyword evidence="3 7" id="KW-0812">Transmembrane</keyword>
<protein>
    <submittedName>
        <fullName evidence="10">Permease</fullName>
    </submittedName>
</protein>
<feature type="domain" description="ABC3 transporter permease C-terminal" evidence="8">
    <location>
        <begin position="274"/>
        <end position="393"/>
    </location>
</feature>
<comment type="similarity">
    <text evidence="6">Belongs to the ABC-4 integral membrane protein family.</text>
</comment>
<organism evidence="10 11">
    <name type="scientific">Faecalibacterium gallinarum</name>
    <dbReference type="NCBI Taxonomy" id="2903556"/>
    <lineage>
        <taxon>Bacteria</taxon>
        <taxon>Bacillati</taxon>
        <taxon>Bacillota</taxon>
        <taxon>Clostridia</taxon>
        <taxon>Eubacteriales</taxon>
        <taxon>Oscillospiraceae</taxon>
        <taxon>Faecalibacterium</taxon>
    </lineage>
</organism>
<evidence type="ECO:0000256" key="4">
    <source>
        <dbReference type="ARBA" id="ARBA00022989"/>
    </source>
</evidence>